<dbReference type="Proteomes" id="UP000502136">
    <property type="component" value="Chromosome"/>
</dbReference>
<keyword evidence="1" id="KW-0547">Nucleotide-binding</keyword>
<dbReference type="SUPFAM" id="SSF52540">
    <property type="entry name" value="P-loop containing nucleoside triphosphate hydrolases"/>
    <property type="match status" value="1"/>
</dbReference>
<dbReference type="InterPro" id="IPR003593">
    <property type="entry name" value="AAA+_ATPase"/>
</dbReference>
<dbReference type="Gene3D" id="3.40.50.300">
    <property type="entry name" value="P-loop containing nucleotide triphosphate hydrolases"/>
    <property type="match status" value="1"/>
</dbReference>
<evidence type="ECO:0000256" key="1">
    <source>
        <dbReference type="ARBA" id="ARBA00022741"/>
    </source>
</evidence>
<gene>
    <name evidence="5" type="primary">spoIIIAA</name>
    <name evidence="5" type="ORF">HGI30_09590</name>
</gene>
<keyword evidence="6" id="KW-1185">Reference proteome</keyword>
<dbReference type="PANTHER" id="PTHR20953:SF3">
    <property type="entry name" value="P-LOOP CONTAINING NUCLEOSIDE TRIPHOSPHATE HYDROLASES SUPERFAMILY PROTEIN"/>
    <property type="match status" value="1"/>
</dbReference>
<dbReference type="NCBIfam" id="TIGR02858">
    <property type="entry name" value="spore_III_AA"/>
    <property type="match status" value="1"/>
</dbReference>
<evidence type="ECO:0000256" key="3">
    <source>
        <dbReference type="SAM" id="MobiDB-lite"/>
    </source>
</evidence>
<dbReference type="AlphaFoldDB" id="A0A6H2GWH2"/>
<dbReference type="GO" id="GO:0005524">
    <property type="term" value="F:ATP binding"/>
    <property type="evidence" value="ECO:0007669"/>
    <property type="project" value="UniProtKB-KW"/>
</dbReference>
<dbReference type="EMBL" id="CP051428">
    <property type="protein sequence ID" value="QJC51774.1"/>
    <property type="molecule type" value="Genomic_DNA"/>
</dbReference>
<evidence type="ECO:0000313" key="5">
    <source>
        <dbReference type="EMBL" id="QJC51774.1"/>
    </source>
</evidence>
<dbReference type="SMART" id="SM00382">
    <property type="entry name" value="AAA"/>
    <property type="match status" value="1"/>
</dbReference>
<dbReference type="KEGG" id="palr:HGI30_09590"/>
<dbReference type="InterPro" id="IPR014217">
    <property type="entry name" value="Spore_III_AA"/>
</dbReference>
<dbReference type="Pfam" id="PF19568">
    <property type="entry name" value="Spore_III_AA"/>
    <property type="match status" value="1"/>
</dbReference>
<organism evidence="5 6">
    <name type="scientific">Paenibacillus albicereus</name>
    <dbReference type="NCBI Taxonomy" id="2726185"/>
    <lineage>
        <taxon>Bacteria</taxon>
        <taxon>Bacillati</taxon>
        <taxon>Bacillota</taxon>
        <taxon>Bacilli</taxon>
        <taxon>Bacillales</taxon>
        <taxon>Paenibacillaceae</taxon>
        <taxon>Paenibacillus</taxon>
    </lineage>
</organism>
<keyword evidence="2" id="KW-0067">ATP-binding</keyword>
<feature type="region of interest" description="Disordered" evidence="3">
    <location>
        <begin position="336"/>
        <end position="355"/>
    </location>
</feature>
<dbReference type="RefSeq" id="WP_168907357.1">
    <property type="nucleotide sequence ID" value="NZ_CP051428.1"/>
</dbReference>
<name>A0A6H2GWH2_9BACL</name>
<evidence type="ECO:0000259" key="4">
    <source>
        <dbReference type="SMART" id="SM00382"/>
    </source>
</evidence>
<dbReference type="PANTHER" id="PTHR20953">
    <property type="entry name" value="KINASE-RELATED"/>
    <property type="match status" value="1"/>
</dbReference>
<evidence type="ECO:0000313" key="6">
    <source>
        <dbReference type="Proteomes" id="UP000502136"/>
    </source>
</evidence>
<sequence length="355" mass="37599">MLSAIGHLLPPELKERIATLPESVLDQLEEVRIREGRPLELVAGGRSGFLGRGGGWTELPPEAYRPDAACCRKLLGQLTNHSLYAMEEELRKGYITVAGGHRIGLAGRTVLEAGEVKAIRDIGAFNLRIARETVGSAEPLAESLADAARRSLHSTLLIGPPRTGKTTLLRDLVRMASAGSWPGAGLAGWPGRRVAVVDERSEIAASVKGIPSFDVGPRTDVMDACPKAQGMMMMLRSMSPEIIAADEIGRPEDAAALREAAHAGVAVLATAHASSLEEARGRPILRELLDEGAFARVVALSRDRAGFRMRTHRMPAGGAASEPRGPAVHAVPLLRGAPTAREPTAMADGGGRRGD</sequence>
<protein>
    <submittedName>
        <fullName evidence="5">Stage III sporulation protein AA</fullName>
    </submittedName>
</protein>
<dbReference type="InterPro" id="IPR027417">
    <property type="entry name" value="P-loop_NTPase"/>
</dbReference>
<evidence type="ECO:0000256" key="2">
    <source>
        <dbReference type="ARBA" id="ARBA00022840"/>
    </source>
</evidence>
<dbReference type="InterPro" id="IPR045735">
    <property type="entry name" value="Spore_III_AA_AAA+_ATPase"/>
</dbReference>
<feature type="domain" description="AAA+ ATPase" evidence="4">
    <location>
        <begin position="151"/>
        <end position="304"/>
    </location>
</feature>
<reference evidence="5 6" key="1">
    <citation type="submission" date="2020-04" db="EMBL/GenBank/DDBJ databases">
        <title>Novel Paenibacillus strain UniB2 isolated from commercial digestive syrup.</title>
        <authorList>
            <person name="Thorat V."/>
            <person name="Kirdat K."/>
            <person name="Tiwarekar B."/>
            <person name="Yadav A."/>
        </authorList>
    </citation>
    <scope>NUCLEOTIDE SEQUENCE [LARGE SCALE GENOMIC DNA]</scope>
    <source>
        <strain evidence="5 6">UniB2</strain>
    </source>
</reference>
<accession>A0A6H2GWH2</accession>
<proteinExistence type="predicted"/>